<dbReference type="Gene3D" id="3.40.50.1010">
    <property type="entry name" value="5'-nuclease"/>
    <property type="match status" value="1"/>
</dbReference>
<evidence type="ECO:0000313" key="1">
    <source>
        <dbReference type="EMBL" id="KRT34757.1"/>
    </source>
</evidence>
<protein>
    <recommendedName>
        <fullName evidence="3">PIN domain-containing protein</fullName>
    </recommendedName>
</protein>
<accession>A0A0T5XAK1</accession>
<dbReference type="RefSeq" id="WP_040348974.1">
    <property type="nucleotide sequence ID" value="NZ_ACJX03000001.1"/>
</dbReference>
<evidence type="ECO:0000313" key="2">
    <source>
        <dbReference type="Proteomes" id="UP000005273"/>
    </source>
</evidence>
<dbReference type="OrthoDB" id="9811788at2"/>
<sequence>MREGIADSQVLMHYDNGHSAAIDWWETKLEEDWELNISLITCMERLKGVSGLQYNRQLVLHEFQSRVQLMLKGGKMRRILPITRDISKIAYNLLGQYCLKYTPPPKHGRMEALICDMFIAATALKYKLVLFTQNLSHFQWITELNAEKPNYNIEGDEM</sequence>
<dbReference type="InterPro" id="IPR029060">
    <property type="entry name" value="PIN-like_dom_sf"/>
</dbReference>
<dbReference type="EMBL" id="ACJX03000001">
    <property type="protein sequence ID" value="KRT34757.1"/>
    <property type="molecule type" value="Genomic_DNA"/>
</dbReference>
<comment type="caution">
    <text evidence="1">The sequence shown here is derived from an EMBL/GenBank/DDBJ whole genome shotgun (WGS) entry which is preliminary data.</text>
</comment>
<dbReference type="Proteomes" id="UP000005273">
    <property type="component" value="Unassembled WGS sequence"/>
</dbReference>
<gene>
    <name evidence="1" type="ORF">HMPREF1705_04002</name>
</gene>
<dbReference type="STRING" id="592015.HMPREF1705_04002"/>
<reference evidence="2" key="1">
    <citation type="submission" date="2012-09" db="EMBL/GenBank/DDBJ databases">
        <authorList>
            <person name="Weinstock G."/>
            <person name="Sodergren E."/>
            <person name="Clifton S."/>
            <person name="Fulton L."/>
            <person name="Fulton B."/>
            <person name="Courtney L."/>
            <person name="Fronick C."/>
            <person name="Harrison M."/>
            <person name="Strong C."/>
            <person name="Farmer C."/>
            <person name="Delehaunty K."/>
            <person name="Markovic C."/>
            <person name="Hall O."/>
            <person name="Minx P."/>
            <person name="Tomlinson C."/>
            <person name="Mitreva M."/>
            <person name="Nelson J."/>
            <person name="Hou S."/>
            <person name="Wollam A."/>
            <person name="Pepin K.H."/>
            <person name="Johnson M."/>
            <person name="Bhonagiri V."/>
            <person name="Nash W.E."/>
            <person name="Suruliraj S."/>
            <person name="Warren W."/>
            <person name="Chinwalla A."/>
            <person name="Mardis E.R."/>
            <person name="Wilson R.K."/>
        </authorList>
    </citation>
    <scope>NUCLEOTIDE SEQUENCE [LARGE SCALE GENOMIC DNA]</scope>
    <source>
        <strain evidence="2">OS1</strain>
    </source>
</reference>
<keyword evidence="2" id="KW-1185">Reference proteome</keyword>
<organism evidence="1 2">
    <name type="scientific">Acetomicrobium hydrogeniformans ATCC BAA-1850</name>
    <dbReference type="NCBI Taxonomy" id="592015"/>
    <lineage>
        <taxon>Bacteria</taxon>
        <taxon>Thermotogati</taxon>
        <taxon>Synergistota</taxon>
        <taxon>Synergistia</taxon>
        <taxon>Synergistales</taxon>
        <taxon>Acetomicrobiaceae</taxon>
        <taxon>Acetomicrobium</taxon>
    </lineage>
</organism>
<evidence type="ECO:0008006" key="3">
    <source>
        <dbReference type="Google" id="ProtNLM"/>
    </source>
</evidence>
<dbReference type="SUPFAM" id="SSF88723">
    <property type="entry name" value="PIN domain-like"/>
    <property type="match status" value="1"/>
</dbReference>
<proteinExistence type="predicted"/>
<dbReference type="AlphaFoldDB" id="A0A0T5XAK1"/>
<name>A0A0T5XAK1_9BACT</name>